<proteinExistence type="predicted"/>
<protein>
    <submittedName>
        <fullName evidence="2">Efflux RND transporter permease subunit</fullName>
    </submittedName>
</protein>
<reference evidence="2" key="1">
    <citation type="submission" date="2020-04" db="EMBL/GenBank/DDBJ databases">
        <title>Deep metagenomics examines the oral microbiome during advanced dental caries in children, revealing novel taxa and co-occurrences with host molecules.</title>
        <authorList>
            <person name="Baker J.L."/>
            <person name="Morton J.T."/>
            <person name="Dinis M."/>
            <person name="Alvarez R."/>
            <person name="Tran N.C."/>
            <person name="Knight R."/>
            <person name="Edlund A."/>
        </authorList>
    </citation>
    <scope>NUCLEOTIDE SEQUENCE</scope>
    <source>
        <strain evidence="2">JCVI_32_bin.14</strain>
    </source>
</reference>
<feature type="transmembrane region" description="Helical" evidence="1">
    <location>
        <begin position="389"/>
        <end position="412"/>
    </location>
</feature>
<name>A0A930B5Y5_9FIRM</name>
<dbReference type="InterPro" id="IPR027463">
    <property type="entry name" value="AcrB_DN_DC_subdom"/>
</dbReference>
<dbReference type="RefSeq" id="WP_276639815.1">
    <property type="nucleotide sequence ID" value="NZ_CATXWY010000001.1"/>
</dbReference>
<feature type="transmembrane region" description="Helical" evidence="1">
    <location>
        <begin position="908"/>
        <end position="930"/>
    </location>
</feature>
<gene>
    <name evidence="2" type="ORF">HXL70_05510</name>
</gene>
<feature type="transmembrane region" description="Helical" evidence="1">
    <location>
        <begin position="985"/>
        <end position="1007"/>
    </location>
</feature>
<organism evidence="2 3">
    <name type="scientific">Dialister invisus</name>
    <dbReference type="NCBI Taxonomy" id="218538"/>
    <lineage>
        <taxon>Bacteria</taxon>
        <taxon>Bacillati</taxon>
        <taxon>Bacillota</taxon>
        <taxon>Negativicutes</taxon>
        <taxon>Veillonellales</taxon>
        <taxon>Veillonellaceae</taxon>
        <taxon>Dialister</taxon>
    </lineage>
</organism>
<dbReference type="PRINTS" id="PR00702">
    <property type="entry name" value="ACRIFLAVINRP"/>
</dbReference>
<feature type="transmembrane region" description="Helical" evidence="1">
    <location>
        <begin position="525"/>
        <end position="543"/>
    </location>
</feature>
<dbReference type="AlphaFoldDB" id="A0A930B5Y5"/>
<sequence>MKGLNLAEWAIRHKQIVYFFIIAIITGGLWSYFHLGRSEDPDFTIRQAVVTAAWPGASAQQITQQVTDPLEKKLQDTKGLDYIKSFTHDGKTVIYVNLKDSVPKEEMQTRWHEIRNLVNDEWGSLPSGVMGPYINDRFDDVYGSIYAVTGDGFSYEEKRKYAENIRRRLTGVEDVQKVELLGVQKQEIYVEMDQNKLASFGMRPSDVFAMLQQQGAMMPAGMIHTDSRNVAVRVEGLLDTVESLKELPIHVGERSFHLGDVASVTQMYADPETSLMYFNGKPAVGIAVSMAPGGNNLVLGKNLEKEIEKEKAELPAGLDIEQVADQPSVVNDSIHEFTKSLLEAIVIVMAASFLSLGFWSGIVLALCIPVVVCASFIYMKWQGIDLHIVSLGTLIVSLGLLVDDAIIVIEMMQVKLEEGMDRLAAAQAAYKGCAKPMLAGTLITAAGFIPVGFAAGQTAEYVGAFFWVIASTLLLSWVASIFVSPVLGYRFIRVKAGEKKSAFADRAYRLFYKAIAWCIRFKKTVIIGTAAIFAGTVALIPFVNQEFFPDSVRPEIILDVNLPSGASIKETKEVMAGIADNLYGDNRVSSFSTYVGDSAPRFILLFDPLAPEDSHGQMILVARDSKVRDSLRDDTLAFIAEQYPDARAHARLITTGPPAEYPIMLRLSGKNVEDTAKFAKEAAALVSQYPGMKNVSMDWPEETPVVRLKIDQDKVRKLGGDNYSISRDLYVKLSGYKVAESYQGNQLVPISFRLEGSNAARLADLSSLPVHVGSGRYVPLGEIADISYENETSTIWRRDLHPTITIRGEAGGDKTADSVVNELYDRTLKDFREHLPDGYTLEKGGAIENSEKSVQYLAAPVPIMIFLILMILMFELDKIPLMVIAGITGPLGLIGAILSLFLTRQPMGFVSIVGMLALSGMVVRNSIILLDQIRQHLADGKKPYDAVIESAALRFRPIMLSSVTDVLGFVPLIPSPFWRPLAVSFIGGLLLATAIGLLVVPALYCWYYKVEGPKAS</sequence>
<dbReference type="SUPFAM" id="SSF82693">
    <property type="entry name" value="Multidrug efflux transporter AcrB pore domain, PN1, PN2, PC1 and PC2 subdomains"/>
    <property type="match status" value="2"/>
</dbReference>
<evidence type="ECO:0000256" key="1">
    <source>
        <dbReference type="SAM" id="Phobius"/>
    </source>
</evidence>
<dbReference type="Gene3D" id="3.30.70.1320">
    <property type="entry name" value="Multidrug efflux transporter AcrB pore domain like"/>
    <property type="match status" value="1"/>
</dbReference>
<dbReference type="InterPro" id="IPR001036">
    <property type="entry name" value="Acrflvin-R"/>
</dbReference>
<dbReference type="Pfam" id="PF00873">
    <property type="entry name" value="ACR_tran"/>
    <property type="match status" value="1"/>
</dbReference>
<accession>A0A930B5Y5</accession>
<feature type="transmembrane region" description="Helical" evidence="1">
    <location>
        <begin position="16"/>
        <end position="35"/>
    </location>
</feature>
<keyword evidence="1" id="KW-0472">Membrane</keyword>
<feature type="transmembrane region" description="Helical" evidence="1">
    <location>
        <begin position="433"/>
        <end position="453"/>
    </location>
</feature>
<feature type="transmembrane region" description="Helical" evidence="1">
    <location>
        <begin position="465"/>
        <end position="492"/>
    </location>
</feature>
<dbReference type="PANTHER" id="PTHR32063">
    <property type="match status" value="1"/>
</dbReference>
<evidence type="ECO:0000313" key="3">
    <source>
        <dbReference type="Proteomes" id="UP000757890"/>
    </source>
</evidence>
<comment type="caution">
    <text evidence="2">The sequence shown here is derived from an EMBL/GenBank/DDBJ whole genome shotgun (WGS) entry which is preliminary data.</text>
</comment>
<dbReference type="GO" id="GO:0005886">
    <property type="term" value="C:plasma membrane"/>
    <property type="evidence" value="ECO:0007669"/>
    <property type="project" value="TreeGrafter"/>
</dbReference>
<evidence type="ECO:0000313" key="2">
    <source>
        <dbReference type="EMBL" id="MBF1129488.1"/>
    </source>
</evidence>
<dbReference type="SUPFAM" id="SSF82714">
    <property type="entry name" value="Multidrug efflux transporter AcrB TolC docking domain, DN and DC subdomains"/>
    <property type="match status" value="2"/>
</dbReference>
<feature type="transmembrane region" description="Helical" evidence="1">
    <location>
        <begin position="344"/>
        <end position="377"/>
    </location>
</feature>
<dbReference type="Gene3D" id="1.20.1640.10">
    <property type="entry name" value="Multidrug efflux transporter AcrB transmembrane domain"/>
    <property type="match status" value="2"/>
</dbReference>
<dbReference type="Gene3D" id="3.30.70.1430">
    <property type="entry name" value="Multidrug efflux transporter AcrB pore domain"/>
    <property type="match status" value="2"/>
</dbReference>
<feature type="transmembrane region" description="Helical" evidence="1">
    <location>
        <begin position="881"/>
        <end position="902"/>
    </location>
</feature>
<dbReference type="Gene3D" id="3.30.70.1440">
    <property type="entry name" value="Multidrug efflux transporter AcrB pore domain"/>
    <property type="match status" value="1"/>
</dbReference>
<dbReference type="Proteomes" id="UP000757890">
    <property type="component" value="Unassembled WGS sequence"/>
</dbReference>
<keyword evidence="1" id="KW-0812">Transmembrane</keyword>
<keyword evidence="1" id="KW-1133">Transmembrane helix</keyword>
<dbReference type="GO" id="GO:0042910">
    <property type="term" value="F:xenobiotic transmembrane transporter activity"/>
    <property type="evidence" value="ECO:0007669"/>
    <property type="project" value="TreeGrafter"/>
</dbReference>
<dbReference type="EMBL" id="JABZMK010000027">
    <property type="protein sequence ID" value="MBF1129488.1"/>
    <property type="molecule type" value="Genomic_DNA"/>
</dbReference>
<dbReference type="SUPFAM" id="SSF82866">
    <property type="entry name" value="Multidrug efflux transporter AcrB transmembrane domain"/>
    <property type="match status" value="2"/>
</dbReference>
<dbReference type="PANTHER" id="PTHR32063:SF18">
    <property type="entry name" value="CATION EFFLUX SYSTEM PROTEIN"/>
    <property type="match status" value="1"/>
</dbReference>
<feature type="transmembrane region" description="Helical" evidence="1">
    <location>
        <begin position="856"/>
        <end position="874"/>
    </location>
</feature>
<dbReference type="Gene3D" id="3.30.2090.10">
    <property type="entry name" value="Multidrug efflux transporter AcrB TolC docking domain, DN and DC subdomains"/>
    <property type="match status" value="2"/>
</dbReference>